<dbReference type="InterPro" id="IPR011014">
    <property type="entry name" value="MscS_channel_TM-2"/>
</dbReference>
<dbReference type="SUPFAM" id="SSF50182">
    <property type="entry name" value="Sm-like ribonucleoproteins"/>
    <property type="match status" value="1"/>
</dbReference>
<dbReference type="GO" id="GO:0005886">
    <property type="term" value="C:plasma membrane"/>
    <property type="evidence" value="ECO:0007669"/>
    <property type="project" value="UniProtKB-SubCell"/>
</dbReference>
<feature type="transmembrane region" description="Helical" evidence="8">
    <location>
        <begin position="112"/>
        <end position="133"/>
    </location>
</feature>
<evidence type="ECO:0000313" key="12">
    <source>
        <dbReference type="Proteomes" id="UP000518288"/>
    </source>
</evidence>
<keyword evidence="3" id="KW-1003">Cell membrane</keyword>
<name>A0A7Y9U902_9BURK</name>
<keyword evidence="5 8" id="KW-1133">Transmembrane helix</keyword>
<dbReference type="InterPro" id="IPR049142">
    <property type="entry name" value="MS_channel_1st"/>
</dbReference>
<dbReference type="PANTHER" id="PTHR30566:SF5">
    <property type="entry name" value="MECHANOSENSITIVE ION CHANNEL PROTEIN 1, MITOCHONDRIAL-RELATED"/>
    <property type="match status" value="1"/>
</dbReference>
<evidence type="ECO:0000256" key="1">
    <source>
        <dbReference type="ARBA" id="ARBA00004651"/>
    </source>
</evidence>
<dbReference type="Pfam" id="PF21088">
    <property type="entry name" value="MS_channel_1st"/>
    <property type="match status" value="1"/>
</dbReference>
<dbReference type="SUPFAM" id="SSF82861">
    <property type="entry name" value="Mechanosensitive channel protein MscS (YggB), transmembrane region"/>
    <property type="match status" value="1"/>
</dbReference>
<evidence type="ECO:0000259" key="10">
    <source>
        <dbReference type="Pfam" id="PF21088"/>
    </source>
</evidence>
<evidence type="ECO:0000256" key="3">
    <source>
        <dbReference type="ARBA" id="ARBA00022475"/>
    </source>
</evidence>
<comment type="similarity">
    <text evidence="2">Belongs to the MscS (TC 1.A.23) family.</text>
</comment>
<dbReference type="AlphaFoldDB" id="A0A7Y9U902"/>
<gene>
    <name evidence="11" type="ORF">BDD16_004157</name>
</gene>
<evidence type="ECO:0000256" key="7">
    <source>
        <dbReference type="SAM" id="MobiDB-lite"/>
    </source>
</evidence>
<feature type="region of interest" description="Disordered" evidence="7">
    <location>
        <begin position="342"/>
        <end position="362"/>
    </location>
</feature>
<evidence type="ECO:0000256" key="6">
    <source>
        <dbReference type="ARBA" id="ARBA00023136"/>
    </source>
</evidence>
<feature type="transmembrane region" description="Helical" evidence="8">
    <location>
        <begin position="46"/>
        <end position="65"/>
    </location>
</feature>
<keyword evidence="12" id="KW-1185">Reference proteome</keyword>
<organism evidence="11 12">
    <name type="scientific">Sphaerotilus montanus</name>
    <dbReference type="NCBI Taxonomy" id="522889"/>
    <lineage>
        <taxon>Bacteria</taxon>
        <taxon>Pseudomonadati</taxon>
        <taxon>Pseudomonadota</taxon>
        <taxon>Betaproteobacteria</taxon>
        <taxon>Burkholderiales</taxon>
        <taxon>Sphaerotilaceae</taxon>
        <taxon>Sphaerotilus</taxon>
    </lineage>
</organism>
<reference evidence="11 12" key="1">
    <citation type="submission" date="2020-07" db="EMBL/GenBank/DDBJ databases">
        <title>Genomic Encyclopedia of Archaeal and Bacterial Type Strains, Phase II (KMG-II): from individual species to whole genera.</title>
        <authorList>
            <person name="Goeker M."/>
        </authorList>
    </citation>
    <scope>NUCLEOTIDE SEQUENCE [LARGE SCALE GENOMIC DNA]</scope>
    <source>
        <strain evidence="11 12">DSM 21226</strain>
    </source>
</reference>
<dbReference type="EMBL" id="JACCFH010000001">
    <property type="protein sequence ID" value="NYG35171.1"/>
    <property type="molecule type" value="Genomic_DNA"/>
</dbReference>
<evidence type="ECO:0000256" key="2">
    <source>
        <dbReference type="ARBA" id="ARBA00008017"/>
    </source>
</evidence>
<feature type="transmembrane region" description="Helical" evidence="8">
    <location>
        <begin position="72"/>
        <end position="92"/>
    </location>
</feature>
<feature type="domain" description="Mechanosensitive ion channel MscS" evidence="9">
    <location>
        <begin position="160"/>
        <end position="225"/>
    </location>
</feature>
<dbReference type="Proteomes" id="UP000518288">
    <property type="component" value="Unassembled WGS sequence"/>
</dbReference>
<comment type="caution">
    <text evidence="11">The sequence shown here is derived from an EMBL/GenBank/DDBJ whole genome shotgun (WGS) entry which is preliminary data.</text>
</comment>
<protein>
    <submittedName>
        <fullName evidence="11">MscS family membrane protein</fullName>
    </submittedName>
</protein>
<dbReference type="InterPro" id="IPR006685">
    <property type="entry name" value="MscS_channel_2nd"/>
</dbReference>
<evidence type="ECO:0000313" key="11">
    <source>
        <dbReference type="EMBL" id="NYG35171.1"/>
    </source>
</evidence>
<evidence type="ECO:0000256" key="4">
    <source>
        <dbReference type="ARBA" id="ARBA00022692"/>
    </source>
</evidence>
<comment type="subcellular location">
    <subcellularLocation>
        <location evidence="1">Cell membrane</location>
        <topology evidence="1">Multi-pass membrane protein</topology>
    </subcellularLocation>
</comment>
<keyword evidence="4 8" id="KW-0812">Transmembrane</keyword>
<accession>A0A7Y9U902</accession>
<dbReference type="Gene3D" id="2.30.30.60">
    <property type="match status" value="1"/>
</dbReference>
<dbReference type="PANTHER" id="PTHR30566">
    <property type="entry name" value="YNAI-RELATED MECHANOSENSITIVE ION CHANNEL"/>
    <property type="match status" value="1"/>
</dbReference>
<dbReference type="Pfam" id="PF00924">
    <property type="entry name" value="MS_channel_2nd"/>
    <property type="match status" value="1"/>
</dbReference>
<dbReference type="InterPro" id="IPR010920">
    <property type="entry name" value="LSM_dom_sf"/>
</dbReference>
<proteinExistence type="inferred from homology"/>
<dbReference type="GO" id="GO:0008381">
    <property type="term" value="F:mechanosensitive monoatomic ion channel activity"/>
    <property type="evidence" value="ECO:0007669"/>
    <property type="project" value="UniProtKB-ARBA"/>
</dbReference>
<evidence type="ECO:0000259" key="9">
    <source>
        <dbReference type="Pfam" id="PF00924"/>
    </source>
</evidence>
<feature type="transmembrane region" description="Helical" evidence="8">
    <location>
        <begin position="140"/>
        <end position="158"/>
    </location>
</feature>
<feature type="domain" description="Mechanosensitive ion channel transmembrane helices 2/3" evidence="10">
    <location>
        <begin position="122"/>
        <end position="159"/>
    </location>
</feature>
<evidence type="ECO:0000256" key="8">
    <source>
        <dbReference type="SAM" id="Phobius"/>
    </source>
</evidence>
<dbReference type="InterPro" id="IPR023408">
    <property type="entry name" value="MscS_beta-dom_sf"/>
</dbReference>
<keyword evidence="6 8" id="KW-0472">Membrane</keyword>
<dbReference type="RefSeq" id="WP_179635715.1">
    <property type="nucleotide sequence ID" value="NZ_JACCFH010000001.1"/>
</dbReference>
<sequence length="362" mass="39005">MAVGLVVGALLLGRMLVGVLHASARKLGSGLVVAVSEEASAPLTVMAMLLGMRLAIGMLSMPAALGTVAAQGITFAIAVSLTWLLVAVYDAFHRSVFEPQARKPDSSIELHLLMVLRTVAHVLIWLAGLATALNSIGFEVTAVLAGLGIGGMALALAAQDTVANIFGGVVVLTQRPFKVGERIEVNGINGWVQKIGLRTTTVTNWYGRLVQIPNKVFTDGVVTNIDSQGCYYQEARLRIEPWTPPAKVEEALAILHAVVADNALLLKSGWAALDKVEPGYLELEFWYAVAKWSSDERAQIGNEYEKICRAKTQVNLEVLRRFEQAGIRMALPLRVEMQLDERPAPASTPVAVRPTPSRLQPA</sequence>
<dbReference type="Gene3D" id="1.10.287.1260">
    <property type="match status" value="1"/>
</dbReference>
<evidence type="ECO:0000256" key="5">
    <source>
        <dbReference type="ARBA" id="ARBA00022989"/>
    </source>
</evidence>